<keyword evidence="1" id="KW-0472">Membrane</keyword>
<dbReference type="AlphaFoldDB" id="A0A3N4HIT8"/>
<name>A0A3N4HIT8_ASCIM</name>
<accession>A0A3N4HIT8</accession>
<organism evidence="2 3">
    <name type="scientific">Ascobolus immersus RN42</name>
    <dbReference type="NCBI Taxonomy" id="1160509"/>
    <lineage>
        <taxon>Eukaryota</taxon>
        <taxon>Fungi</taxon>
        <taxon>Dikarya</taxon>
        <taxon>Ascomycota</taxon>
        <taxon>Pezizomycotina</taxon>
        <taxon>Pezizomycetes</taxon>
        <taxon>Pezizales</taxon>
        <taxon>Ascobolaceae</taxon>
        <taxon>Ascobolus</taxon>
    </lineage>
</organism>
<evidence type="ECO:0000256" key="1">
    <source>
        <dbReference type="SAM" id="Phobius"/>
    </source>
</evidence>
<protein>
    <submittedName>
        <fullName evidence="2">Uncharacterized protein</fullName>
    </submittedName>
</protein>
<reference evidence="2 3" key="1">
    <citation type="journal article" date="2018" name="Nat. Ecol. Evol.">
        <title>Pezizomycetes genomes reveal the molecular basis of ectomycorrhizal truffle lifestyle.</title>
        <authorList>
            <person name="Murat C."/>
            <person name="Payen T."/>
            <person name="Noel B."/>
            <person name="Kuo A."/>
            <person name="Morin E."/>
            <person name="Chen J."/>
            <person name="Kohler A."/>
            <person name="Krizsan K."/>
            <person name="Balestrini R."/>
            <person name="Da Silva C."/>
            <person name="Montanini B."/>
            <person name="Hainaut M."/>
            <person name="Levati E."/>
            <person name="Barry K.W."/>
            <person name="Belfiori B."/>
            <person name="Cichocki N."/>
            <person name="Clum A."/>
            <person name="Dockter R.B."/>
            <person name="Fauchery L."/>
            <person name="Guy J."/>
            <person name="Iotti M."/>
            <person name="Le Tacon F."/>
            <person name="Lindquist E.A."/>
            <person name="Lipzen A."/>
            <person name="Malagnac F."/>
            <person name="Mello A."/>
            <person name="Molinier V."/>
            <person name="Miyauchi S."/>
            <person name="Poulain J."/>
            <person name="Riccioni C."/>
            <person name="Rubini A."/>
            <person name="Sitrit Y."/>
            <person name="Splivallo R."/>
            <person name="Traeger S."/>
            <person name="Wang M."/>
            <person name="Zifcakova L."/>
            <person name="Wipf D."/>
            <person name="Zambonelli A."/>
            <person name="Paolocci F."/>
            <person name="Nowrousian M."/>
            <person name="Ottonello S."/>
            <person name="Baldrian P."/>
            <person name="Spatafora J.W."/>
            <person name="Henrissat B."/>
            <person name="Nagy L.G."/>
            <person name="Aury J.M."/>
            <person name="Wincker P."/>
            <person name="Grigoriev I.V."/>
            <person name="Bonfante P."/>
            <person name="Martin F.M."/>
        </authorList>
    </citation>
    <scope>NUCLEOTIDE SEQUENCE [LARGE SCALE GENOMIC DNA]</scope>
    <source>
        <strain evidence="2 3">RN42</strain>
    </source>
</reference>
<evidence type="ECO:0000313" key="2">
    <source>
        <dbReference type="EMBL" id="RPA72578.1"/>
    </source>
</evidence>
<proteinExistence type="predicted"/>
<keyword evidence="1" id="KW-1133">Transmembrane helix</keyword>
<evidence type="ECO:0000313" key="3">
    <source>
        <dbReference type="Proteomes" id="UP000275078"/>
    </source>
</evidence>
<sequence length="110" mass="12600">MLSDYQCNGGAARDGKGIVVVSYESQFDKFRTWFGSETSISPFEACWIFNLSLLQLFLLYYSLFLIFAGPTHHQSLFTTSLVDFSQFFAPGFNADLDLSLICYTYDRKEE</sequence>
<gene>
    <name evidence="2" type="ORF">BJ508DRAFT_72332</name>
</gene>
<feature type="transmembrane region" description="Helical" evidence="1">
    <location>
        <begin position="47"/>
        <end position="68"/>
    </location>
</feature>
<keyword evidence="1" id="KW-0812">Transmembrane</keyword>
<dbReference type="EMBL" id="ML119855">
    <property type="protein sequence ID" value="RPA72578.1"/>
    <property type="molecule type" value="Genomic_DNA"/>
</dbReference>
<keyword evidence="3" id="KW-1185">Reference proteome</keyword>
<dbReference type="Proteomes" id="UP000275078">
    <property type="component" value="Unassembled WGS sequence"/>
</dbReference>